<evidence type="ECO:0000313" key="3">
    <source>
        <dbReference type="Proteomes" id="UP000253845"/>
    </source>
</evidence>
<proteinExistence type="predicted"/>
<dbReference type="AlphaFoldDB" id="A0A370BL36"/>
<feature type="region of interest" description="Disordered" evidence="1">
    <location>
        <begin position="148"/>
        <end position="168"/>
    </location>
</feature>
<reference evidence="2 3" key="1">
    <citation type="submission" date="2018-07" db="EMBL/GenBank/DDBJ databases">
        <title>Section-level genome sequencing of Aspergillus section Nigri to investigate inter- and intra-species variation.</title>
        <authorList>
            <consortium name="DOE Joint Genome Institute"/>
            <person name="Vesth T.C."/>
            <person name="Nybo J.L."/>
            <person name="Theobald S."/>
            <person name="Frisvad J.C."/>
            <person name="Larsen T.O."/>
            <person name="Nielsen K.F."/>
            <person name="Hoof J.B."/>
            <person name="Brandl J."/>
            <person name="Salamov A."/>
            <person name="Riley R."/>
            <person name="Gladden J.M."/>
            <person name="Phatale P."/>
            <person name="Nielsen M.T."/>
            <person name="Lyhne E.K."/>
            <person name="Kogle M.E."/>
            <person name="Strasser K."/>
            <person name="McDonnell E."/>
            <person name="Barry K."/>
            <person name="Clum A."/>
            <person name="Chen C."/>
            <person name="Nolan M."/>
            <person name="Sandor L."/>
            <person name="Kuo A."/>
            <person name="Lipzen A."/>
            <person name="Hainaut M."/>
            <person name="Drula E."/>
            <person name="Tsang A."/>
            <person name="Magnuson J.K."/>
            <person name="Henrissat B."/>
            <person name="Wiebenga A."/>
            <person name="Simmons B.A."/>
            <person name="Makela M.R."/>
            <person name="De vries R.P."/>
            <person name="Grigoriev I.V."/>
            <person name="Mortensen U.H."/>
            <person name="Baker S.E."/>
            <person name="Andersen M.R."/>
        </authorList>
    </citation>
    <scope>NUCLEOTIDE SEQUENCE [LARGE SCALE GENOMIC DNA]</scope>
    <source>
        <strain evidence="2 3">ATCC 13496</strain>
    </source>
</reference>
<sequence>MTECVCVTSSLYTPTYGAGGREKTSEKSSVVESLGGLHNAKLASSDYNDHFGSSCDAISDGAYNIKVTIYGFDAFVSPIYARTFPKLSKISYRVRNLEPTSIERPSYDSCVAESSKHGMYMEKGVITSSMLHLPTVSIGAVSNKRPNQTYLHASHRREASRSSSYTAA</sequence>
<evidence type="ECO:0000256" key="1">
    <source>
        <dbReference type="SAM" id="MobiDB-lite"/>
    </source>
</evidence>
<organism evidence="2 3">
    <name type="scientific">Aspergillus niger ATCC 13496</name>
    <dbReference type="NCBI Taxonomy" id="1353008"/>
    <lineage>
        <taxon>Eukaryota</taxon>
        <taxon>Fungi</taxon>
        <taxon>Dikarya</taxon>
        <taxon>Ascomycota</taxon>
        <taxon>Pezizomycotina</taxon>
        <taxon>Eurotiomycetes</taxon>
        <taxon>Eurotiomycetidae</taxon>
        <taxon>Eurotiales</taxon>
        <taxon>Aspergillaceae</taxon>
        <taxon>Aspergillus</taxon>
        <taxon>Aspergillus subgen. Circumdati</taxon>
    </lineage>
</organism>
<dbReference type="VEuPathDB" id="FungiDB:M747DRAFT_309239"/>
<name>A0A370BL36_ASPNG</name>
<gene>
    <name evidence="2" type="ORF">M747DRAFT_309239</name>
</gene>
<dbReference type="Proteomes" id="UP000253845">
    <property type="component" value="Unassembled WGS sequence"/>
</dbReference>
<evidence type="ECO:0000313" key="2">
    <source>
        <dbReference type="EMBL" id="RDH16294.1"/>
    </source>
</evidence>
<protein>
    <submittedName>
        <fullName evidence="2">Uncharacterized protein</fullName>
    </submittedName>
</protein>
<accession>A0A370BL36</accession>
<dbReference type="EMBL" id="KZ851940">
    <property type="protein sequence ID" value="RDH16294.1"/>
    <property type="molecule type" value="Genomic_DNA"/>
</dbReference>